<keyword evidence="3" id="KW-1185">Reference proteome</keyword>
<dbReference type="RefSeq" id="WP_100145927.1">
    <property type="nucleotide sequence ID" value="NZ_BMKO01000003.1"/>
</dbReference>
<feature type="signal peptide" evidence="1">
    <location>
        <begin position="1"/>
        <end position="22"/>
    </location>
</feature>
<dbReference type="Proteomes" id="UP000606498">
    <property type="component" value="Unassembled WGS sequence"/>
</dbReference>
<comment type="caution">
    <text evidence="2">The sequence shown here is derived from an EMBL/GenBank/DDBJ whole genome shotgun (WGS) entry which is preliminary data.</text>
</comment>
<evidence type="ECO:0000256" key="1">
    <source>
        <dbReference type="SAM" id="SignalP"/>
    </source>
</evidence>
<feature type="chain" id="PRO_5046927675" evidence="1">
    <location>
        <begin position="23"/>
        <end position="181"/>
    </location>
</feature>
<protein>
    <submittedName>
        <fullName evidence="2">Uncharacterized protein</fullName>
    </submittedName>
</protein>
<sequence length="181" mass="19844">MRKIYLKVVVTALFLFSVEIHAATEWVYVYKVMDDNAIVVRKNEQAYQIEKGVGCLSLWRYEGKTALITSPGLFLGVGTELILPDEDQKCRVWDSTELGSINSLTAPASKEQAGGCSDGHWIQSIAGNGEIIKLEDGSIWQVDSIDTVTSSIWLPISNVTICGSTMINTDDGEKVGVTKLK</sequence>
<keyword evidence="1" id="KW-0732">Signal</keyword>
<proteinExistence type="predicted"/>
<gene>
    <name evidence="2" type="ORF">GCM10011520_13520</name>
</gene>
<organism evidence="2 3">
    <name type="scientific">Shewanella carassii</name>
    <dbReference type="NCBI Taxonomy" id="1987584"/>
    <lineage>
        <taxon>Bacteria</taxon>
        <taxon>Pseudomonadati</taxon>
        <taxon>Pseudomonadota</taxon>
        <taxon>Gammaproteobacteria</taxon>
        <taxon>Alteromonadales</taxon>
        <taxon>Shewanellaceae</taxon>
        <taxon>Shewanella</taxon>
    </lineage>
</organism>
<dbReference type="EMBL" id="BMKO01000003">
    <property type="protein sequence ID" value="GGE74266.1"/>
    <property type="molecule type" value="Genomic_DNA"/>
</dbReference>
<evidence type="ECO:0000313" key="2">
    <source>
        <dbReference type="EMBL" id="GGE74266.1"/>
    </source>
</evidence>
<reference evidence="3" key="1">
    <citation type="journal article" date="2019" name="Int. J. Syst. Evol. Microbiol.">
        <title>The Global Catalogue of Microorganisms (GCM) 10K type strain sequencing project: providing services to taxonomists for standard genome sequencing and annotation.</title>
        <authorList>
            <consortium name="The Broad Institute Genomics Platform"/>
            <consortium name="The Broad Institute Genome Sequencing Center for Infectious Disease"/>
            <person name="Wu L."/>
            <person name="Ma J."/>
        </authorList>
    </citation>
    <scope>NUCLEOTIDE SEQUENCE [LARGE SCALE GENOMIC DNA]</scope>
    <source>
        <strain evidence="3">CGMCC 1.16033</strain>
    </source>
</reference>
<evidence type="ECO:0000313" key="3">
    <source>
        <dbReference type="Proteomes" id="UP000606498"/>
    </source>
</evidence>
<accession>A0ABQ1T1D1</accession>
<name>A0ABQ1T1D1_9GAMM</name>